<proteinExistence type="inferred from homology"/>
<dbReference type="GO" id="GO:0005524">
    <property type="term" value="F:ATP binding"/>
    <property type="evidence" value="ECO:0007669"/>
    <property type="project" value="UniProtKB-UniRule"/>
</dbReference>
<dbReference type="InterPro" id="IPR016181">
    <property type="entry name" value="Acyl_CoA_acyltransferase"/>
</dbReference>
<dbReference type="GO" id="GO:0016747">
    <property type="term" value="F:acyltransferase activity, transferring groups other than amino-acyl groups"/>
    <property type="evidence" value="ECO:0007669"/>
    <property type="project" value="InterPro"/>
</dbReference>
<dbReference type="Pfam" id="PF13607">
    <property type="entry name" value="Succ_CoA_lig"/>
    <property type="match status" value="1"/>
</dbReference>
<dbReference type="PROSITE" id="PS50975">
    <property type="entry name" value="ATP_GRASP"/>
    <property type="match status" value="1"/>
</dbReference>
<dbReference type="InterPro" id="IPR000182">
    <property type="entry name" value="GNAT_dom"/>
</dbReference>
<sequence length="904" mass="99367">MKGLESLLKPRSVAVIGASDNPKRAGYVVIKNLLSGNFHGPIMPVTPKYDAVAGVLAYPDIDSLPRIPDLAILCTQGHRNVDLIDQLGRKGVKMAIVLAAGMNIDLNGDGVTEDIRMHEVAKRYGMRLIGPNSMGMILPWHNLNASFSPIAANKGNIAFISQSAAVCTTILDWAKNKNIGFSTFISLGDTCDISFAELLDTLCRDSKTQAILLYIDSIRDARRFMSAARAAARNRRILVLKSGRTKIGSAAAHLHTGGEIGLDAVYDSAIKRSGMLRVHNTHDLFAAVETLAHAVPLRGERLAILTNGGGPAIMAVDALTERGGKLAILSQATIDKLSAVLPVSWSQSNPVDIVGDADIMRYEAATKILLDSDDFDALLIMHSPSAIASSKETADHMVKVLRQHPRTAHFNILSNWAGETQAQKARQVFTQSGFPAYRTPESAVNAFMHLVEYRRNQKQLMETPASFGETQSNPGHVHQLLDQLLEQNIDHLETHEVRPLLESYGFHTLPTWIASDPAEATHIAEQIGYPVAVKLRSPDIRHKSEVHGVMLHLRTAAEVANASQAILDRVSLNYPNARIEGLLVQRMANRAGAQEIRIAVHTDPVFGPVILIGDEAAEWDIHRDAAVAIPPLNMALARYLVINALKTGKIKQRSLPERLDIPALCKLLVKLSQLIIDCPEITGLDIHPLLAAGEDMTVIDASMTIRPFTGDTQQRLAIRPYPKELERFITMKDQTPVLLRPIRPEDEPKHKAFIARVSHDDLYNRFFSEVGEFNHEALANLTQIDYDREMAFIAVSLDPETHEEQDILGVSRAVSDPSNEDAEFAVLIRSDLKGQGLGSTLLNTIIQYCRHRGTLRMTGITLPTNHGMLALARKSGFQVEVHFEDKTAELLLPLQTESENVVSE</sequence>
<dbReference type="Pfam" id="PF00583">
    <property type="entry name" value="Acetyltransf_1"/>
    <property type="match status" value="1"/>
</dbReference>
<keyword evidence="5" id="KW-0808">Transferase</keyword>
<dbReference type="PANTHER" id="PTHR42793">
    <property type="entry name" value="COA BINDING DOMAIN CONTAINING PROTEIN"/>
    <property type="match status" value="1"/>
</dbReference>
<dbReference type="Gene3D" id="3.30.1490.20">
    <property type="entry name" value="ATP-grasp fold, A domain"/>
    <property type="match status" value="1"/>
</dbReference>
<dbReference type="SMART" id="SM00881">
    <property type="entry name" value="CoA_binding"/>
    <property type="match status" value="1"/>
</dbReference>
<comment type="similarity">
    <text evidence="1">In the N-terminal section; belongs to the acetate CoA ligase alpha subunit family.</text>
</comment>
<evidence type="ECO:0000256" key="1">
    <source>
        <dbReference type="ARBA" id="ARBA00060888"/>
    </source>
</evidence>
<dbReference type="Proteomes" id="UP000027192">
    <property type="component" value="Unassembled WGS sequence"/>
</dbReference>
<dbReference type="Gene3D" id="3.40.630.30">
    <property type="match status" value="1"/>
</dbReference>
<dbReference type="Pfam" id="PF13549">
    <property type="entry name" value="ATP-grasp_5"/>
    <property type="match status" value="1"/>
</dbReference>
<dbReference type="FunFam" id="3.30.1490.20:FF:000020">
    <property type="entry name" value="Protein lysine acetyltransferase"/>
    <property type="match status" value="1"/>
</dbReference>
<dbReference type="GO" id="GO:0046872">
    <property type="term" value="F:metal ion binding"/>
    <property type="evidence" value="ECO:0007669"/>
    <property type="project" value="InterPro"/>
</dbReference>
<dbReference type="SUPFAM" id="SSF51735">
    <property type="entry name" value="NAD(P)-binding Rossmann-fold domains"/>
    <property type="match status" value="1"/>
</dbReference>
<dbReference type="Gene3D" id="3.30.470.20">
    <property type="entry name" value="ATP-grasp fold, B domain"/>
    <property type="match status" value="1"/>
</dbReference>
<reference evidence="5 6" key="1">
    <citation type="submission" date="2014-04" db="EMBL/GenBank/DDBJ databases">
        <title>Draft genome sequence of Photobacterium halotolerans S2753: a solonamide, ngercheumicin and holomycin producer.</title>
        <authorList>
            <person name="Machado H.R."/>
            <person name="Gram L."/>
        </authorList>
    </citation>
    <scope>NUCLEOTIDE SEQUENCE [LARGE SCALE GENOMIC DNA]</scope>
    <source>
        <strain evidence="5 6">S2753</strain>
    </source>
</reference>
<dbReference type="InterPro" id="IPR032875">
    <property type="entry name" value="Succ_CoA_lig_flav_dom"/>
</dbReference>
<feature type="domain" description="N-acetyltransferase" evidence="4">
    <location>
        <begin position="737"/>
        <end position="895"/>
    </location>
</feature>
<dbReference type="SUPFAM" id="SSF56059">
    <property type="entry name" value="Glutathione synthetase ATP-binding domain-like"/>
    <property type="match status" value="1"/>
</dbReference>
<keyword evidence="2" id="KW-0067">ATP-binding</keyword>
<dbReference type="SUPFAM" id="SSF55729">
    <property type="entry name" value="Acyl-CoA N-acyltransferases (Nat)"/>
    <property type="match status" value="1"/>
</dbReference>
<protein>
    <submittedName>
        <fullName evidence="5">Protein acetyltransferase</fullName>
    </submittedName>
</protein>
<comment type="caution">
    <text evidence="5">The sequence shown here is derived from an EMBL/GenBank/DDBJ whole genome shotgun (WGS) entry which is preliminary data.</text>
</comment>
<keyword evidence="6" id="KW-1185">Reference proteome</keyword>
<dbReference type="InterPro" id="IPR016102">
    <property type="entry name" value="Succinyl-CoA_synth-like"/>
</dbReference>
<dbReference type="STRING" id="1654360.EA58_19830"/>
<dbReference type="InterPro" id="IPR011761">
    <property type="entry name" value="ATP-grasp"/>
</dbReference>
<dbReference type="PROSITE" id="PS51186">
    <property type="entry name" value="GNAT"/>
    <property type="match status" value="1"/>
</dbReference>
<accession>A0A066RHV3</accession>
<dbReference type="GO" id="GO:0043758">
    <property type="term" value="F:acetate-CoA ligase (ADP-forming) activity"/>
    <property type="evidence" value="ECO:0007669"/>
    <property type="project" value="InterPro"/>
</dbReference>
<evidence type="ECO:0000313" key="5">
    <source>
        <dbReference type="EMBL" id="KDM89909.1"/>
    </source>
</evidence>
<keyword evidence="2" id="KW-0547">Nucleotide-binding</keyword>
<evidence type="ECO:0000313" key="6">
    <source>
        <dbReference type="Proteomes" id="UP000027192"/>
    </source>
</evidence>
<dbReference type="OrthoDB" id="9807426at2"/>
<name>A0A066RHV3_9GAMM</name>
<feature type="domain" description="ATP-grasp" evidence="3">
    <location>
        <begin position="498"/>
        <end position="534"/>
    </location>
</feature>
<evidence type="ECO:0000256" key="2">
    <source>
        <dbReference type="PROSITE-ProRule" id="PRU00409"/>
    </source>
</evidence>
<dbReference type="InterPro" id="IPR013815">
    <property type="entry name" value="ATP_grasp_subdomain_1"/>
</dbReference>
<dbReference type="RefSeq" id="WP_036756584.1">
    <property type="nucleotide sequence ID" value="NZ_JAGSGC010000007.1"/>
</dbReference>
<dbReference type="InterPro" id="IPR003781">
    <property type="entry name" value="CoA-bd"/>
</dbReference>
<dbReference type="InterPro" id="IPR036291">
    <property type="entry name" value="NAD(P)-bd_dom_sf"/>
</dbReference>
<dbReference type="AlphaFoldDB" id="A0A066RHV3"/>
<dbReference type="Gene3D" id="3.40.50.261">
    <property type="entry name" value="Succinyl-CoA synthetase domains"/>
    <property type="match status" value="2"/>
</dbReference>
<dbReference type="InterPro" id="IPR043938">
    <property type="entry name" value="Ligase_CoA_dom"/>
</dbReference>
<gene>
    <name evidence="5" type="ORF">EA58_19830</name>
</gene>
<dbReference type="Pfam" id="PF19045">
    <property type="entry name" value="Ligase_CoA_2"/>
    <property type="match status" value="1"/>
</dbReference>
<evidence type="ECO:0000259" key="3">
    <source>
        <dbReference type="PROSITE" id="PS50975"/>
    </source>
</evidence>
<dbReference type="Pfam" id="PF13380">
    <property type="entry name" value="CoA_binding_2"/>
    <property type="match status" value="1"/>
</dbReference>
<dbReference type="Gene3D" id="3.40.50.720">
    <property type="entry name" value="NAD(P)-binding Rossmann-like Domain"/>
    <property type="match status" value="1"/>
</dbReference>
<evidence type="ECO:0000259" key="4">
    <source>
        <dbReference type="PROSITE" id="PS51186"/>
    </source>
</evidence>
<dbReference type="SUPFAM" id="SSF52210">
    <property type="entry name" value="Succinyl-CoA synthetase domains"/>
    <property type="match status" value="2"/>
</dbReference>
<dbReference type="PANTHER" id="PTHR42793:SF1">
    <property type="entry name" value="PEPTIDYL-LYSINE N-ACETYLTRANSFERASE PATZ"/>
    <property type="match status" value="1"/>
</dbReference>
<organism evidence="5 6">
    <name type="scientific">Photobacterium galatheae</name>
    <dbReference type="NCBI Taxonomy" id="1654360"/>
    <lineage>
        <taxon>Bacteria</taxon>
        <taxon>Pseudomonadati</taxon>
        <taxon>Pseudomonadota</taxon>
        <taxon>Gammaproteobacteria</taxon>
        <taxon>Vibrionales</taxon>
        <taxon>Vibrionaceae</taxon>
        <taxon>Photobacterium</taxon>
    </lineage>
</organism>
<dbReference type="EMBL" id="JMIB01000040">
    <property type="protein sequence ID" value="KDM89909.1"/>
    <property type="molecule type" value="Genomic_DNA"/>
</dbReference>